<feature type="compositionally biased region" description="Basic and acidic residues" evidence="8">
    <location>
        <begin position="137"/>
        <end position="146"/>
    </location>
</feature>
<dbReference type="GO" id="GO:0048364">
    <property type="term" value="P:root development"/>
    <property type="evidence" value="ECO:0007669"/>
    <property type="project" value="InterPro"/>
</dbReference>
<gene>
    <name evidence="10" type="ORF">MtrunA17_Chr5g0411381</name>
</gene>
<dbReference type="GO" id="GO:0006995">
    <property type="term" value="P:cellular response to nitrogen starvation"/>
    <property type="evidence" value="ECO:0007669"/>
    <property type="project" value="UniProtKB-ARBA"/>
</dbReference>
<protein>
    <submittedName>
        <fullName evidence="10">Putative encoded peptide</fullName>
    </submittedName>
</protein>
<evidence type="ECO:0000313" key="10">
    <source>
        <dbReference type="EMBL" id="RHN54852.1"/>
    </source>
</evidence>
<dbReference type="GO" id="GO:0005179">
    <property type="term" value="F:hormone activity"/>
    <property type="evidence" value="ECO:0007669"/>
    <property type="project" value="UniProtKB-KW"/>
</dbReference>
<accession>A0A396HNE3</accession>
<comment type="subcellular location">
    <subcellularLocation>
        <location evidence="1">Secreted</location>
        <location evidence="1">Extracellular space</location>
        <location evidence="1">Apoplast</location>
    </subcellularLocation>
</comment>
<comment type="similarity">
    <text evidence="2">Belongs to the C-terminally encoded plant signaling peptide (CEP) family.</text>
</comment>
<keyword evidence="5" id="KW-0372">Hormone</keyword>
<reference evidence="10" key="1">
    <citation type="journal article" date="2018" name="Nat. Plants">
        <title>Whole-genome landscape of Medicago truncatula symbiotic genes.</title>
        <authorList>
            <person name="Pecrix Y."/>
            <person name="Gamas P."/>
            <person name="Carrere S."/>
        </authorList>
    </citation>
    <scope>NUCLEOTIDE SEQUENCE</scope>
    <source>
        <tissue evidence="10">Leaves</tissue>
    </source>
</reference>
<feature type="compositionally biased region" description="Pro residues" evidence="8">
    <location>
        <begin position="215"/>
        <end position="224"/>
    </location>
</feature>
<evidence type="ECO:0000256" key="4">
    <source>
        <dbReference type="ARBA" id="ARBA00022525"/>
    </source>
</evidence>
<dbReference type="Proteomes" id="UP000265566">
    <property type="component" value="Chromosome 5"/>
</dbReference>
<feature type="compositionally biased region" description="Basic and acidic residues" evidence="8">
    <location>
        <begin position="82"/>
        <end position="93"/>
    </location>
</feature>
<sequence>MAEKIMFVTYLLILIIMQQYLGSMEASRFINDNNKDGDDAFRPTPSGHSLGVGHILPPPSSIIPKVLLKSQQPPSSDYLYTIKDDNKDGDDAFRPTPPGHSPGGGHTLPPSPPSIVPIISLKSLQPPSHDYWYSINDDNKDGDDAFRPNPPGHSPGGGHTLPPSPPSVIPTVLLENPQPISSDYFYNIKDDNKDGDDAFRPTPPGHSPGGGHTLPPSPPIVFMN</sequence>
<keyword evidence="6 9" id="KW-0732">Signal</keyword>
<feature type="region of interest" description="Disordered" evidence="8">
    <location>
        <begin position="130"/>
        <end position="168"/>
    </location>
</feature>
<evidence type="ECO:0000256" key="6">
    <source>
        <dbReference type="ARBA" id="ARBA00022729"/>
    </source>
</evidence>
<name>A0A396HNE3_MEDTR</name>
<evidence type="ECO:0000256" key="7">
    <source>
        <dbReference type="ARBA" id="ARBA00023278"/>
    </source>
</evidence>
<feature type="signal peptide" evidence="9">
    <location>
        <begin position="1"/>
        <end position="26"/>
    </location>
</feature>
<dbReference type="GO" id="GO:1902025">
    <property type="term" value="P:nitrate import"/>
    <property type="evidence" value="ECO:0007669"/>
    <property type="project" value="UniProtKB-ARBA"/>
</dbReference>
<evidence type="ECO:0000256" key="3">
    <source>
        <dbReference type="ARBA" id="ARBA00022523"/>
    </source>
</evidence>
<dbReference type="PANTHER" id="PTHR33348">
    <property type="entry name" value="PRECURSOR OF CEP5"/>
    <property type="match status" value="1"/>
</dbReference>
<dbReference type="InterPro" id="IPR033250">
    <property type="entry name" value="CEP"/>
</dbReference>
<dbReference type="AlphaFoldDB" id="A0A396HNE3"/>
<feature type="chain" id="PRO_5017415021" evidence="9">
    <location>
        <begin position="27"/>
        <end position="224"/>
    </location>
</feature>
<dbReference type="PANTHER" id="PTHR33348:SF20">
    <property type="entry name" value="PRECURSOR OF CEP4"/>
    <property type="match status" value="1"/>
</dbReference>
<evidence type="ECO:0000256" key="1">
    <source>
        <dbReference type="ARBA" id="ARBA00004271"/>
    </source>
</evidence>
<evidence type="ECO:0000256" key="9">
    <source>
        <dbReference type="SAM" id="SignalP"/>
    </source>
</evidence>
<evidence type="ECO:0000256" key="5">
    <source>
        <dbReference type="ARBA" id="ARBA00022702"/>
    </source>
</evidence>
<comment type="caution">
    <text evidence="10">The sequence shown here is derived from an EMBL/GenBank/DDBJ whole genome shotgun (WGS) entry which is preliminary data.</text>
</comment>
<feature type="region of interest" description="Disordered" evidence="8">
    <location>
        <begin position="187"/>
        <end position="224"/>
    </location>
</feature>
<keyword evidence="3" id="KW-0052">Apoplast</keyword>
<organism evidence="10">
    <name type="scientific">Medicago truncatula</name>
    <name type="common">Barrel medic</name>
    <name type="synonym">Medicago tribuloides</name>
    <dbReference type="NCBI Taxonomy" id="3880"/>
    <lineage>
        <taxon>Eukaryota</taxon>
        <taxon>Viridiplantae</taxon>
        <taxon>Streptophyta</taxon>
        <taxon>Embryophyta</taxon>
        <taxon>Tracheophyta</taxon>
        <taxon>Spermatophyta</taxon>
        <taxon>Magnoliopsida</taxon>
        <taxon>eudicotyledons</taxon>
        <taxon>Gunneridae</taxon>
        <taxon>Pentapetalae</taxon>
        <taxon>rosids</taxon>
        <taxon>fabids</taxon>
        <taxon>Fabales</taxon>
        <taxon>Fabaceae</taxon>
        <taxon>Papilionoideae</taxon>
        <taxon>50 kb inversion clade</taxon>
        <taxon>NPAAA clade</taxon>
        <taxon>Hologalegina</taxon>
        <taxon>IRL clade</taxon>
        <taxon>Trifolieae</taxon>
        <taxon>Medicago</taxon>
    </lineage>
</organism>
<keyword evidence="7" id="KW-0379">Hydroxylation</keyword>
<evidence type="ECO:0000256" key="8">
    <source>
        <dbReference type="SAM" id="MobiDB-lite"/>
    </source>
</evidence>
<dbReference type="Gramene" id="rna29946">
    <property type="protein sequence ID" value="RHN54852.1"/>
    <property type="gene ID" value="gene29946"/>
</dbReference>
<keyword evidence="4" id="KW-0964">Secreted</keyword>
<feature type="region of interest" description="Disordered" evidence="8">
    <location>
        <begin position="75"/>
        <end position="115"/>
    </location>
</feature>
<feature type="compositionally biased region" description="Basic and acidic residues" evidence="8">
    <location>
        <begin position="188"/>
        <end position="199"/>
    </location>
</feature>
<evidence type="ECO:0000256" key="2">
    <source>
        <dbReference type="ARBA" id="ARBA00008963"/>
    </source>
</evidence>
<dbReference type="GO" id="GO:0048046">
    <property type="term" value="C:apoplast"/>
    <property type="evidence" value="ECO:0007669"/>
    <property type="project" value="UniProtKB-SubCell"/>
</dbReference>
<proteinExistence type="inferred from homology"/>
<dbReference type="EMBL" id="PSQE01000005">
    <property type="protein sequence ID" value="RHN54852.1"/>
    <property type="molecule type" value="Genomic_DNA"/>
</dbReference>